<dbReference type="SUPFAM" id="SSF57845">
    <property type="entry name" value="B-box zinc-binding domain"/>
    <property type="match status" value="1"/>
</dbReference>
<dbReference type="AlphaFoldDB" id="A0A8S3UJS0"/>
<proteinExistence type="predicted"/>
<evidence type="ECO:0000256" key="1">
    <source>
        <dbReference type="SAM" id="Coils"/>
    </source>
</evidence>
<name>A0A8S3UJS0_MYTED</name>
<sequence>MSKKFPQPSERFWNTQSHDKGQKLPELPDYNINEPCDEHTDKFYEVFCLDHSEMCCIICLVENHRHCVNIKTVEKVVEMFVEDKIDEAVIKDLNCLNRVMTKLIKKKEKQIEKISAEKERIISESDRCIKEAIDKLEKMKSEIKTDVSRTFLSQIKPIQEQIDIFSGLNESIVQNESFLINVKDQGNAKKVFLTLQKIKITLRTQRKKFEETATDETDNNTFELVQDQSLLNFIKNTQIPFEILNRKQSKGWKDLSKTEIMKKLDILAERFDTKGSFQNRSENIETIRTEYNSKAGTHPSCIDYESTAAIEAAGFMMESSIEDEDSKSDTFEDDITIITEHSVKTNSKPDKKPERKSGKERKETV</sequence>
<feature type="coiled-coil region" evidence="1">
    <location>
        <begin position="97"/>
        <end position="124"/>
    </location>
</feature>
<feature type="region of interest" description="Disordered" evidence="2">
    <location>
        <begin position="1"/>
        <end position="25"/>
    </location>
</feature>
<reference evidence="3" key="1">
    <citation type="submission" date="2021-03" db="EMBL/GenBank/DDBJ databases">
        <authorList>
            <person name="Bekaert M."/>
        </authorList>
    </citation>
    <scope>NUCLEOTIDE SEQUENCE</scope>
</reference>
<accession>A0A8S3UJS0</accession>
<evidence type="ECO:0008006" key="5">
    <source>
        <dbReference type="Google" id="ProtNLM"/>
    </source>
</evidence>
<feature type="compositionally biased region" description="Basic and acidic residues" evidence="2">
    <location>
        <begin position="341"/>
        <end position="365"/>
    </location>
</feature>
<evidence type="ECO:0000313" key="4">
    <source>
        <dbReference type="Proteomes" id="UP000683360"/>
    </source>
</evidence>
<dbReference type="Proteomes" id="UP000683360">
    <property type="component" value="Unassembled WGS sequence"/>
</dbReference>
<keyword evidence="4" id="KW-1185">Reference proteome</keyword>
<evidence type="ECO:0000313" key="3">
    <source>
        <dbReference type="EMBL" id="CAG2241458.1"/>
    </source>
</evidence>
<gene>
    <name evidence="3" type="ORF">MEDL_53737</name>
</gene>
<feature type="region of interest" description="Disordered" evidence="2">
    <location>
        <begin position="338"/>
        <end position="365"/>
    </location>
</feature>
<dbReference type="CDD" id="cd19756">
    <property type="entry name" value="Bbox2"/>
    <property type="match status" value="1"/>
</dbReference>
<keyword evidence="1" id="KW-0175">Coiled coil</keyword>
<organism evidence="3 4">
    <name type="scientific">Mytilus edulis</name>
    <name type="common">Blue mussel</name>
    <dbReference type="NCBI Taxonomy" id="6550"/>
    <lineage>
        <taxon>Eukaryota</taxon>
        <taxon>Metazoa</taxon>
        <taxon>Spiralia</taxon>
        <taxon>Lophotrochozoa</taxon>
        <taxon>Mollusca</taxon>
        <taxon>Bivalvia</taxon>
        <taxon>Autobranchia</taxon>
        <taxon>Pteriomorphia</taxon>
        <taxon>Mytilida</taxon>
        <taxon>Mytiloidea</taxon>
        <taxon>Mytilidae</taxon>
        <taxon>Mytilinae</taxon>
        <taxon>Mytilus</taxon>
    </lineage>
</organism>
<protein>
    <recommendedName>
        <fullName evidence="5">B box-type domain-containing protein</fullName>
    </recommendedName>
</protein>
<dbReference type="EMBL" id="CAJPWZ010002589">
    <property type="protein sequence ID" value="CAG2241458.1"/>
    <property type="molecule type" value="Genomic_DNA"/>
</dbReference>
<evidence type="ECO:0000256" key="2">
    <source>
        <dbReference type="SAM" id="MobiDB-lite"/>
    </source>
</evidence>
<dbReference type="OrthoDB" id="6049135at2759"/>
<comment type="caution">
    <text evidence="3">The sequence shown here is derived from an EMBL/GenBank/DDBJ whole genome shotgun (WGS) entry which is preliminary data.</text>
</comment>